<dbReference type="InterPro" id="IPR000064">
    <property type="entry name" value="NLP_P60_dom"/>
</dbReference>
<keyword evidence="3" id="KW-0378">Hydrolase</keyword>
<dbReference type="Proteomes" id="UP001595908">
    <property type="component" value="Unassembled WGS sequence"/>
</dbReference>
<evidence type="ECO:0000256" key="2">
    <source>
        <dbReference type="ARBA" id="ARBA00022670"/>
    </source>
</evidence>
<comment type="similarity">
    <text evidence="1">Belongs to the peptidase C40 family.</text>
</comment>
<evidence type="ECO:0000256" key="3">
    <source>
        <dbReference type="ARBA" id="ARBA00022801"/>
    </source>
</evidence>
<dbReference type="PROSITE" id="PS51935">
    <property type="entry name" value="NLPC_P60"/>
    <property type="match status" value="1"/>
</dbReference>
<dbReference type="SUPFAM" id="SSF54001">
    <property type="entry name" value="Cysteine proteinases"/>
    <property type="match status" value="1"/>
</dbReference>
<accession>A0ABV9VC98</accession>
<protein>
    <submittedName>
        <fullName evidence="8">NlpC/P60 family protein</fullName>
    </submittedName>
</protein>
<feature type="region of interest" description="Disordered" evidence="5">
    <location>
        <begin position="57"/>
        <end position="78"/>
    </location>
</feature>
<dbReference type="EMBL" id="JBHSJE010000005">
    <property type="protein sequence ID" value="MFC4980873.1"/>
    <property type="molecule type" value="Genomic_DNA"/>
</dbReference>
<feature type="compositionally biased region" description="Basic and acidic residues" evidence="5">
    <location>
        <begin position="204"/>
        <end position="222"/>
    </location>
</feature>
<feature type="domain" description="NlpC/P60" evidence="7">
    <location>
        <begin position="262"/>
        <end position="376"/>
    </location>
</feature>
<keyword evidence="6" id="KW-0732">Signal</keyword>
<keyword evidence="4" id="KW-0788">Thiol protease</keyword>
<evidence type="ECO:0000259" key="7">
    <source>
        <dbReference type="PROSITE" id="PS51935"/>
    </source>
</evidence>
<feature type="compositionally biased region" description="Gly residues" evidence="5">
    <location>
        <begin position="231"/>
        <end position="251"/>
    </location>
</feature>
<gene>
    <name evidence="8" type="ORF">ACFPL4_21375</name>
</gene>
<dbReference type="Gene3D" id="6.10.250.3150">
    <property type="match status" value="1"/>
</dbReference>
<dbReference type="PANTHER" id="PTHR47359">
    <property type="entry name" value="PEPTIDOGLYCAN DL-ENDOPEPTIDASE CWLO"/>
    <property type="match status" value="1"/>
</dbReference>
<organism evidence="8 9">
    <name type="scientific">Streptomyces atroolivaceus</name>
    <dbReference type="NCBI Taxonomy" id="66869"/>
    <lineage>
        <taxon>Bacteria</taxon>
        <taxon>Bacillati</taxon>
        <taxon>Actinomycetota</taxon>
        <taxon>Actinomycetes</taxon>
        <taxon>Kitasatosporales</taxon>
        <taxon>Streptomycetaceae</taxon>
        <taxon>Streptomyces</taxon>
    </lineage>
</organism>
<evidence type="ECO:0000313" key="9">
    <source>
        <dbReference type="Proteomes" id="UP001595908"/>
    </source>
</evidence>
<feature type="signal peptide" evidence="6">
    <location>
        <begin position="1"/>
        <end position="35"/>
    </location>
</feature>
<evidence type="ECO:0000256" key="4">
    <source>
        <dbReference type="ARBA" id="ARBA00022807"/>
    </source>
</evidence>
<keyword evidence="2" id="KW-0645">Protease</keyword>
<feature type="region of interest" description="Disordered" evidence="5">
    <location>
        <begin position="204"/>
        <end position="257"/>
    </location>
</feature>
<dbReference type="Pfam" id="PF00877">
    <property type="entry name" value="NLPC_P60"/>
    <property type="match status" value="1"/>
</dbReference>
<evidence type="ECO:0000256" key="1">
    <source>
        <dbReference type="ARBA" id="ARBA00007074"/>
    </source>
</evidence>
<feature type="chain" id="PRO_5045141924" evidence="6">
    <location>
        <begin position="36"/>
        <end position="376"/>
    </location>
</feature>
<reference evidence="9" key="1">
    <citation type="journal article" date="2019" name="Int. J. Syst. Evol. Microbiol.">
        <title>The Global Catalogue of Microorganisms (GCM) 10K type strain sequencing project: providing services to taxonomists for standard genome sequencing and annotation.</title>
        <authorList>
            <consortium name="The Broad Institute Genomics Platform"/>
            <consortium name="The Broad Institute Genome Sequencing Center for Infectious Disease"/>
            <person name="Wu L."/>
            <person name="Ma J."/>
        </authorList>
    </citation>
    <scope>NUCLEOTIDE SEQUENCE [LARGE SCALE GENOMIC DNA]</scope>
    <source>
        <strain evidence="9">ICMP 257</strain>
    </source>
</reference>
<dbReference type="Gene3D" id="3.90.1720.10">
    <property type="entry name" value="endopeptidase domain like (from Nostoc punctiforme)"/>
    <property type="match status" value="1"/>
</dbReference>
<sequence>MASHRRPKQPSRTRVTVLTATAAAAVALTSQAAHADPEPTRSEVKAKVDKLYHEAEVATEKANGAKEQRDKLKKQADALQDKVARGQDELNTLRGELGSLATAQYRSGGLDPSVQLLLSSDPDTFLDRASALDQLTAKQAESLQKIQAKQRTLAQQRQEAQGKLTDVADVHKTLNENKKTSQGKLAEAQKLLNTLTAAERARIAEEEQRAGRAAADRVERGNEAPASADGDAGGGVGVGVGGGGNDGGGGEQADLGNEVPASALGAAALQAADTRVGKPYARYATGPDSFDCSGLTQWAYAQAGVQISRTTYTQINEGTRIPRSQLKPGDLVFFSNTSHVGLYAGNNTVLHAPYPGTYVRYESMNTIGSFQAAVRI</sequence>
<dbReference type="InterPro" id="IPR051794">
    <property type="entry name" value="PG_Endopeptidase_C40"/>
</dbReference>
<proteinExistence type="inferred from homology"/>
<name>A0ABV9VC98_STRAZ</name>
<evidence type="ECO:0000256" key="5">
    <source>
        <dbReference type="SAM" id="MobiDB-lite"/>
    </source>
</evidence>
<evidence type="ECO:0000313" key="8">
    <source>
        <dbReference type="EMBL" id="MFC4980873.1"/>
    </source>
</evidence>
<evidence type="ECO:0000256" key="6">
    <source>
        <dbReference type="SAM" id="SignalP"/>
    </source>
</evidence>
<dbReference type="PANTHER" id="PTHR47359:SF3">
    <property type="entry name" value="NLP_P60 DOMAIN-CONTAINING PROTEIN-RELATED"/>
    <property type="match status" value="1"/>
</dbReference>
<comment type="caution">
    <text evidence="8">The sequence shown here is derived from an EMBL/GenBank/DDBJ whole genome shotgun (WGS) entry which is preliminary data.</text>
</comment>
<dbReference type="InterPro" id="IPR038765">
    <property type="entry name" value="Papain-like_cys_pep_sf"/>
</dbReference>
<keyword evidence="9" id="KW-1185">Reference proteome</keyword>
<dbReference type="RefSeq" id="WP_359415662.1">
    <property type="nucleotide sequence ID" value="NZ_JBFAGR010000016.1"/>
</dbReference>